<keyword evidence="2" id="KW-1185">Reference proteome</keyword>
<accession>A0ABQ1N8R0</accession>
<dbReference type="EMBL" id="BMHL01000010">
    <property type="protein sequence ID" value="GGC58311.1"/>
    <property type="molecule type" value="Genomic_DNA"/>
</dbReference>
<evidence type="ECO:0000313" key="1">
    <source>
        <dbReference type="EMBL" id="GGC58311.1"/>
    </source>
</evidence>
<organism evidence="1 2">
    <name type="scientific">Paraburkholderia caffeinilytica</name>
    <dbReference type="NCBI Taxonomy" id="1761016"/>
    <lineage>
        <taxon>Bacteria</taxon>
        <taxon>Pseudomonadati</taxon>
        <taxon>Pseudomonadota</taxon>
        <taxon>Betaproteobacteria</taxon>
        <taxon>Burkholderiales</taxon>
        <taxon>Burkholderiaceae</taxon>
        <taxon>Paraburkholderia</taxon>
    </lineage>
</organism>
<dbReference type="Proteomes" id="UP000602004">
    <property type="component" value="Unassembled WGS sequence"/>
</dbReference>
<gene>
    <name evidence="1" type="ORF">GCM10011400_52550</name>
</gene>
<comment type="caution">
    <text evidence="1">The sequence shown here is derived from an EMBL/GenBank/DDBJ whole genome shotgun (WGS) entry which is preliminary data.</text>
</comment>
<name>A0ABQ1N8R0_9BURK</name>
<reference evidence="2" key="1">
    <citation type="journal article" date="2019" name="Int. J. Syst. Evol. Microbiol.">
        <title>The Global Catalogue of Microorganisms (GCM) 10K type strain sequencing project: providing services to taxonomists for standard genome sequencing and annotation.</title>
        <authorList>
            <consortium name="The Broad Institute Genomics Platform"/>
            <consortium name="The Broad Institute Genome Sequencing Center for Infectious Disease"/>
            <person name="Wu L."/>
            <person name="Ma J."/>
        </authorList>
    </citation>
    <scope>NUCLEOTIDE SEQUENCE [LARGE SCALE GENOMIC DNA]</scope>
    <source>
        <strain evidence="2">CGMCC 1.15103</strain>
    </source>
</reference>
<evidence type="ECO:0000313" key="2">
    <source>
        <dbReference type="Proteomes" id="UP000602004"/>
    </source>
</evidence>
<dbReference type="InterPro" id="IPR021333">
    <property type="entry name" value="DUF2946"/>
</dbReference>
<sequence length="148" mass="15641">MRGDARIARFFTFTTMTPRSRNRMTAWLGLIAMWLVVFAPIVSQMLVSSRAHEPFAALCSALQPPGQSLASQSTQGSPAPVHLSHDDAFGACGYCHLLQHHVAMPSVAAIEPPAALVLAGTVPPALSTRFTPLGAFPSGRPRGPPAVS</sequence>
<proteinExistence type="predicted"/>
<evidence type="ECO:0008006" key="3">
    <source>
        <dbReference type="Google" id="ProtNLM"/>
    </source>
</evidence>
<dbReference type="Pfam" id="PF11162">
    <property type="entry name" value="DUF2946"/>
    <property type="match status" value="1"/>
</dbReference>
<protein>
    <recommendedName>
        <fullName evidence="3">DUF2946 domain-containing protein</fullName>
    </recommendedName>
</protein>